<evidence type="ECO:0000256" key="2">
    <source>
        <dbReference type="ARBA" id="ARBA00012438"/>
    </source>
</evidence>
<keyword evidence="5" id="KW-1185">Reference proteome</keyword>
<reference evidence="4" key="1">
    <citation type="journal article" date="2015" name="PeerJ">
        <title>First genomic representation of candidate bacterial phylum KSB3 points to enhanced environmental sensing as a trigger of wastewater bulking.</title>
        <authorList>
            <person name="Sekiguchi Y."/>
            <person name="Ohashi A."/>
            <person name="Parks D.H."/>
            <person name="Yamauchi T."/>
            <person name="Tyson G.W."/>
            <person name="Hugenholtz P."/>
        </authorList>
    </citation>
    <scope>NUCLEOTIDE SEQUENCE [LARGE SCALE GENOMIC DNA]</scope>
</reference>
<dbReference type="Proteomes" id="UP000030700">
    <property type="component" value="Unassembled WGS sequence"/>
</dbReference>
<dbReference type="PANTHER" id="PTHR43065">
    <property type="entry name" value="SENSOR HISTIDINE KINASE"/>
    <property type="match status" value="1"/>
</dbReference>
<dbReference type="GO" id="GO:0004673">
    <property type="term" value="F:protein histidine kinase activity"/>
    <property type="evidence" value="ECO:0007669"/>
    <property type="project" value="UniProtKB-EC"/>
</dbReference>
<evidence type="ECO:0000259" key="3">
    <source>
        <dbReference type="PROSITE" id="PS50109"/>
    </source>
</evidence>
<feature type="domain" description="Histidine kinase" evidence="3">
    <location>
        <begin position="195"/>
        <end position="348"/>
    </location>
</feature>
<accession>A0A081BS96</accession>
<name>A0A081BS96_9BACT</name>
<sequence length="349" mass="38717">MSDRVLAPSINANLFEEFEPNEWLCAHLIKLSELAASGAFMPDIVHEINGPLSSIRASAANNIHALHALREEVEQDLPMLSPDHHAQFWRLVERAWQYTHHLSTSEERKLTREICRFLEEHEIDEADEIAETLVEIGIHNGIESWLSLLRSPTCKKILQTAYNLASLFYSARGVQTALDRIAGITAALKLSAYPEILSDEWSEAIVTDGIDAVVSLFNALKLTKHLQLTRQYDPIPAIPCQPSRLMLAWRHLIRNAIEAVGGKPGSLAIHVAQQDAHVTVRFTDSGHGIPAEIRGQIFAPFFTTKCRKAGAGLGLYVARKIIEEHRGTLVIESEPGATTVLITLPKNAT</sequence>
<keyword evidence="4" id="KW-0418">Kinase</keyword>
<dbReference type="Pfam" id="PF02518">
    <property type="entry name" value="HATPase_c"/>
    <property type="match status" value="1"/>
</dbReference>
<organism evidence="4">
    <name type="scientific">Candidatus Moduliflexus flocculans</name>
    <dbReference type="NCBI Taxonomy" id="1499966"/>
    <lineage>
        <taxon>Bacteria</taxon>
        <taxon>Candidatus Moduliflexota</taxon>
        <taxon>Candidatus Moduliflexia</taxon>
        <taxon>Candidatus Moduliflexales</taxon>
        <taxon>Candidatus Moduliflexaceae</taxon>
    </lineage>
</organism>
<protein>
    <recommendedName>
        <fullName evidence="2">histidine kinase</fullName>
        <ecNumber evidence="2">2.7.13.3</ecNumber>
    </recommendedName>
</protein>
<dbReference type="HOGENOM" id="CLU_000445_114_72_0"/>
<evidence type="ECO:0000313" key="5">
    <source>
        <dbReference type="Proteomes" id="UP000030700"/>
    </source>
</evidence>
<dbReference type="PRINTS" id="PR00344">
    <property type="entry name" value="BCTRLSENSOR"/>
</dbReference>
<keyword evidence="4" id="KW-0808">Transferase</keyword>
<evidence type="ECO:0000256" key="1">
    <source>
        <dbReference type="ARBA" id="ARBA00000085"/>
    </source>
</evidence>
<dbReference type="SMART" id="SM00387">
    <property type="entry name" value="HATPase_c"/>
    <property type="match status" value="1"/>
</dbReference>
<proteinExistence type="predicted"/>
<dbReference type="InterPro" id="IPR005467">
    <property type="entry name" value="His_kinase_dom"/>
</dbReference>
<dbReference type="InterPro" id="IPR004358">
    <property type="entry name" value="Sig_transdc_His_kin-like_C"/>
</dbReference>
<dbReference type="InterPro" id="IPR003594">
    <property type="entry name" value="HATPase_dom"/>
</dbReference>
<evidence type="ECO:0000313" key="4">
    <source>
        <dbReference type="EMBL" id="GAK54277.1"/>
    </source>
</evidence>
<dbReference type="AlphaFoldDB" id="A0A081BS96"/>
<dbReference type="Gene3D" id="3.30.565.10">
    <property type="entry name" value="Histidine kinase-like ATPase, C-terminal domain"/>
    <property type="match status" value="1"/>
</dbReference>
<dbReference type="EMBL" id="DF820461">
    <property type="protein sequence ID" value="GAK54277.1"/>
    <property type="molecule type" value="Genomic_DNA"/>
</dbReference>
<dbReference type="EC" id="2.7.13.3" evidence="2"/>
<dbReference type="PROSITE" id="PS50109">
    <property type="entry name" value="HIS_KIN"/>
    <property type="match status" value="1"/>
</dbReference>
<gene>
    <name evidence="4" type="ORF">U14_05556</name>
</gene>
<dbReference type="InterPro" id="IPR036890">
    <property type="entry name" value="HATPase_C_sf"/>
</dbReference>
<comment type="catalytic activity">
    <reaction evidence="1">
        <text>ATP + protein L-histidine = ADP + protein N-phospho-L-histidine.</text>
        <dbReference type="EC" id="2.7.13.3"/>
    </reaction>
</comment>
<dbReference type="STRING" id="1499966.U14_05556"/>
<dbReference type="PANTHER" id="PTHR43065:SF48">
    <property type="entry name" value="HISTIDINE KINASE"/>
    <property type="match status" value="1"/>
</dbReference>
<dbReference type="SUPFAM" id="SSF55874">
    <property type="entry name" value="ATPase domain of HSP90 chaperone/DNA topoisomerase II/histidine kinase"/>
    <property type="match status" value="1"/>
</dbReference>